<comment type="caution">
    <text evidence="1">The sequence shown here is derived from an EMBL/GenBank/DDBJ whole genome shotgun (WGS) entry which is preliminary data.</text>
</comment>
<keyword evidence="2" id="KW-1185">Reference proteome</keyword>
<proteinExistence type="predicted"/>
<reference evidence="1 2" key="1">
    <citation type="submission" date="2020-08" db="EMBL/GenBank/DDBJ databases">
        <title>Genomic Encyclopedia of Type Strains, Phase IV (KMG-IV): sequencing the most valuable type-strain genomes for metagenomic binning, comparative biology and taxonomic classification.</title>
        <authorList>
            <person name="Goeker M."/>
        </authorList>
    </citation>
    <scope>NUCLEOTIDE SEQUENCE [LARGE SCALE GENOMIC DNA]</scope>
    <source>
        <strain evidence="1 2">DSM 5686</strain>
    </source>
</reference>
<evidence type="ECO:0000313" key="1">
    <source>
        <dbReference type="EMBL" id="MBA9061731.1"/>
    </source>
</evidence>
<dbReference type="RefSeq" id="WP_279898374.1">
    <property type="nucleotide sequence ID" value="NZ_JACJIM010000002.1"/>
</dbReference>
<gene>
    <name evidence="1" type="ORF">GGQ91_001108</name>
</gene>
<accession>A0ABR6D6P3</accession>
<dbReference type="GeneID" id="96602848"/>
<organism evidence="1 2">
    <name type="scientific">Methylobacterium fujisawaense</name>
    <dbReference type="NCBI Taxonomy" id="107400"/>
    <lineage>
        <taxon>Bacteria</taxon>
        <taxon>Pseudomonadati</taxon>
        <taxon>Pseudomonadota</taxon>
        <taxon>Alphaproteobacteria</taxon>
        <taxon>Hyphomicrobiales</taxon>
        <taxon>Methylobacteriaceae</taxon>
        <taxon>Methylobacterium</taxon>
    </lineage>
</organism>
<sequence length="88" mass="10222">MSVAIMLTHHCLNPQDPYAEREVRVAFEWAADRPRLIAVLDEHEADILPDLVDVQRDDLRREIVAALRMQEQSRRQPVRSPAPVARDR</sequence>
<protein>
    <submittedName>
        <fullName evidence="1">Uncharacterized protein</fullName>
    </submittedName>
</protein>
<dbReference type="Proteomes" id="UP000565455">
    <property type="component" value="Unassembled WGS sequence"/>
</dbReference>
<dbReference type="EMBL" id="JACJIM010000002">
    <property type="protein sequence ID" value="MBA9061731.1"/>
    <property type="molecule type" value="Genomic_DNA"/>
</dbReference>
<evidence type="ECO:0000313" key="2">
    <source>
        <dbReference type="Proteomes" id="UP000565455"/>
    </source>
</evidence>
<name>A0ABR6D6P3_9HYPH</name>